<evidence type="ECO:0000256" key="11">
    <source>
        <dbReference type="ARBA" id="ARBA00023128"/>
    </source>
</evidence>
<dbReference type="InParanoid" id="A0A0L0HBZ1"/>
<dbReference type="GO" id="GO:0051560">
    <property type="term" value="P:mitochondrial calcium ion homeostasis"/>
    <property type="evidence" value="ECO:0007669"/>
    <property type="project" value="InterPro"/>
</dbReference>
<keyword evidence="10" id="KW-0406">Ion transport</keyword>
<dbReference type="Proteomes" id="UP000053201">
    <property type="component" value="Unassembled WGS sequence"/>
</dbReference>
<proteinExistence type="inferred from homology"/>
<evidence type="ECO:0000256" key="9">
    <source>
        <dbReference type="ARBA" id="ARBA00022989"/>
    </source>
</evidence>
<reference evidence="20 21" key="1">
    <citation type="submission" date="2009-08" db="EMBL/GenBank/DDBJ databases">
        <title>The Genome Sequence of Spizellomyces punctatus strain DAOM BR117.</title>
        <authorList>
            <consortium name="The Broad Institute Genome Sequencing Platform"/>
            <person name="Russ C."/>
            <person name="Cuomo C."/>
            <person name="Shea T."/>
            <person name="Young S.K."/>
            <person name="Zeng Q."/>
            <person name="Koehrsen M."/>
            <person name="Haas B."/>
            <person name="Borodovsky M."/>
            <person name="Guigo R."/>
            <person name="Alvarado L."/>
            <person name="Berlin A."/>
            <person name="Bochicchio J."/>
            <person name="Borenstein D."/>
            <person name="Chapman S."/>
            <person name="Chen Z."/>
            <person name="Engels R."/>
            <person name="Freedman E."/>
            <person name="Gellesch M."/>
            <person name="Goldberg J."/>
            <person name="Griggs A."/>
            <person name="Gujja S."/>
            <person name="Heiman D."/>
            <person name="Hepburn T."/>
            <person name="Howarth C."/>
            <person name="Jen D."/>
            <person name="Larson L."/>
            <person name="Lewis B."/>
            <person name="Mehta T."/>
            <person name="Park D."/>
            <person name="Pearson M."/>
            <person name="Roberts A."/>
            <person name="Saif S."/>
            <person name="Shenoy N."/>
            <person name="Sisk P."/>
            <person name="Stolte C."/>
            <person name="Sykes S."/>
            <person name="Thomson T."/>
            <person name="Walk T."/>
            <person name="White J."/>
            <person name="Yandava C."/>
            <person name="Burger G."/>
            <person name="Gray M.W."/>
            <person name="Holland P.W.H."/>
            <person name="King N."/>
            <person name="Lang F.B.F."/>
            <person name="Roger A.J."/>
            <person name="Ruiz-Trillo I."/>
            <person name="Lander E."/>
            <person name="Nusbaum C."/>
        </authorList>
    </citation>
    <scope>NUCLEOTIDE SEQUENCE [LARGE SCALE GENOMIC DNA]</scope>
    <source>
        <strain evidence="20 21">DAOM BR117</strain>
    </source>
</reference>
<evidence type="ECO:0000256" key="2">
    <source>
        <dbReference type="ARBA" id="ARBA00005653"/>
    </source>
</evidence>
<keyword evidence="8" id="KW-0106">Calcium</keyword>
<dbReference type="RefSeq" id="XP_016606747.1">
    <property type="nucleotide sequence ID" value="XM_016754598.1"/>
</dbReference>
<protein>
    <recommendedName>
        <fullName evidence="16">Calcium uniporter protein, mitochondrial</fullName>
    </recommendedName>
</protein>
<dbReference type="eggNOG" id="KOG2966">
    <property type="taxonomic scope" value="Eukaryota"/>
</dbReference>
<evidence type="ECO:0000256" key="3">
    <source>
        <dbReference type="ARBA" id="ARBA00022448"/>
    </source>
</evidence>
<gene>
    <name evidence="20" type="ORF">SPPG_06385</name>
</gene>
<keyword evidence="12 18" id="KW-0472">Membrane</keyword>
<evidence type="ECO:0000259" key="19">
    <source>
        <dbReference type="Pfam" id="PF04678"/>
    </source>
</evidence>
<evidence type="ECO:0000256" key="17">
    <source>
        <dbReference type="ARBA" id="ARBA00045938"/>
    </source>
</evidence>
<dbReference type="InterPro" id="IPR039055">
    <property type="entry name" value="MCU_fam"/>
</dbReference>
<evidence type="ECO:0000256" key="6">
    <source>
        <dbReference type="ARBA" id="ARBA00022692"/>
    </source>
</evidence>
<evidence type="ECO:0000256" key="5">
    <source>
        <dbReference type="ARBA" id="ARBA00022673"/>
    </source>
</evidence>
<evidence type="ECO:0000313" key="21">
    <source>
        <dbReference type="Proteomes" id="UP000053201"/>
    </source>
</evidence>
<evidence type="ECO:0000256" key="10">
    <source>
        <dbReference type="ARBA" id="ARBA00023065"/>
    </source>
</evidence>
<comment type="function">
    <text evidence="17">Highly selective calcium channel localized to the inner mitochondrial membrane, which mediates calcium uptake into the mitochondrial matrix. Mitochondrial calcium homeostasis plays key roles in cellular physiology and regulates ATP production, cytoplasmic calcium signals and activation of cell death pathways. Sufficient to operate as a pore-forming channel without the need of calcium-sensor or auxiliary subunit.</text>
</comment>
<evidence type="ECO:0000256" key="12">
    <source>
        <dbReference type="ARBA" id="ARBA00023136"/>
    </source>
</evidence>
<comment type="subcellular location">
    <subcellularLocation>
        <location evidence="1">Mitochondrion inner membrane</location>
        <topology evidence="1">Multi-pass membrane protein</topology>
    </subcellularLocation>
</comment>
<feature type="transmembrane region" description="Helical" evidence="18">
    <location>
        <begin position="213"/>
        <end position="231"/>
    </location>
</feature>
<dbReference type="GO" id="GO:0005262">
    <property type="term" value="F:calcium channel activity"/>
    <property type="evidence" value="ECO:0007669"/>
    <property type="project" value="UniProtKB-KW"/>
</dbReference>
<sequence length="304" mass="34934">MRIPFHHGILSRPSGPQLSFLYRTRTIAMARCLTTTTSHSDATVRYEGQTPLLTLTVSNGAKTAFRISPLKPVSVLLEQIKEEDPNIKEIAVYDLPKENEKDKGFRWARSTQISHVLSRSLHRGGFVLLVNNTQLLHVHVPTFEARVSPLRHELESVENQLVPLRDTKKALDEKAHRSSVRIAWLGLGALCAQWGIMARLTWWEYSWDVMEPISYFIGAGTGILGYMFYVVTSKEYTYEALAEVTATKHQIRLYKRKNFDLAKMVELERRAQRLRLQIEVIRKEYQPTREMLEEVDAGVRVEAT</sequence>
<keyword evidence="3" id="KW-0813">Transport</keyword>
<accession>A0A0L0HBZ1</accession>
<dbReference type="GO" id="GO:0015292">
    <property type="term" value="F:uniporter activity"/>
    <property type="evidence" value="ECO:0007669"/>
    <property type="project" value="TreeGrafter"/>
</dbReference>
<dbReference type="AlphaFoldDB" id="A0A0L0HBZ1"/>
<evidence type="ECO:0000256" key="1">
    <source>
        <dbReference type="ARBA" id="ARBA00004448"/>
    </source>
</evidence>
<keyword evidence="21" id="KW-1185">Reference proteome</keyword>
<feature type="domain" description="Calcium uniporter protein C-terminal" evidence="19">
    <location>
        <begin position="139"/>
        <end position="266"/>
    </location>
</feature>
<evidence type="ECO:0000256" key="14">
    <source>
        <dbReference type="ARBA" id="ARBA00036634"/>
    </source>
</evidence>
<dbReference type="VEuPathDB" id="FungiDB:SPPG_06385"/>
<evidence type="ECO:0000256" key="13">
    <source>
        <dbReference type="ARBA" id="ARBA00023303"/>
    </source>
</evidence>
<evidence type="ECO:0000256" key="16">
    <source>
        <dbReference type="ARBA" id="ARBA00044981"/>
    </source>
</evidence>
<dbReference type="STRING" id="645134.A0A0L0HBZ1"/>
<evidence type="ECO:0000256" key="15">
    <source>
        <dbReference type="ARBA" id="ARBA00044966"/>
    </source>
</evidence>
<keyword evidence="9 18" id="KW-1133">Transmembrane helix</keyword>
<comment type="subunit">
    <text evidence="15">Homotetramer, assembles in a dimer or dimers configuration with two interfaces.</text>
</comment>
<dbReference type="EMBL" id="KQ257460">
    <property type="protein sequence ID" value="KNC98707.1"/>
    <property type="molecule type" value="Genomic_DNA"/>
</dbReference>
<keyword evidence="7" id="KW-0999">Mitochondrion inner membrane</keyword>
<dbReference type="InterPro" id="IPR006769">
    <property type="entry name" value="MCU_C"/>
</dbReference>
<keyword evidence="5" id="KW-0107">Calcium channel</keyword>
<dbReference type="PANTHER" id="PTHR13462">
    <property type="entry name" value="CALCIUM UNIPORTER PROTEIN, MITOCHONDRIAL"/>
    <property type="match status" value="1"/>
</dbReference>
<feature type="transmembrane region" description="Helical" evidence="18">
    <location>
        <begin position="182"/>
        <end position="201"/>
    </location>
</feature>
<organism evidence="20 21">
    <name type="scientific">Spizellomyces punctatus (strain DAOM BR117)</name>
    <dbReference type="NCBI Taxonomy" id="645134"/>
    <lineage>
        <taxon>Eukaryota</taxon>
        <taxon>Fungi</taxon>
        <taxon>Fungi incertae sedis</taxon>
        <taxon>Chytridiomycota</taxon>
        <taxon>Chytridiomycota incertae sedis</taxon>
        <taxon>Chytridiomycetes</taxon>
        <taxon>Spizellomycetales</taxon>
        <taxon>Spizellomycetaceae</taxon>
        <taxon>Spizellomyces</taxon>
    </lineage>
</organism>
<name>A0A0L0HBZ1_SPIPD</name>
<dbReference type="PANTHER" id="PTHR13462:SF10">
    <property type="entry name" value="CALCIUM UNIPORTER PROTEIN, MITOCHONDRIAL"/>
    <property type="match status" value="1"/>
</dbReference>
<keyword evidence="13" id="KW-0407">Ion channel</keyword>
<evidence type="ECO:0000256" key="18">
    <source>
        <dbReference type="SAM" id="Phobius"/>
    </source>
</evidence>
<evidence type="ECO:0000256" key="8">
    <source>
        <dbReference type="ARBA" id="ARBA00022837"/>
    </source>
</evidence>
<evidence type="ECO:0000256" key="7">
    <source>
        <dbReference type="ARBA" id="ARBA00022792"/>
    </source>
</evidence>
<dbReference type="GeneID" id="27689695"/>
<keyword evidence="6 18" id="KW-0812">Transmembrane</keyword>
<dbReference type="GO" id="GO:1990246">
    <property type="term" value="C:uniplex complex"/>
    <property type="evidence" value="ECO:0007669"/>
    <property type="project" value="TreeGrafter"/>
</dbReference>
<keyword evidence="4" id="KW-0109">Calcium transport</keyword>
<dbReference type="OMA" id="FWDIMEP"/>
<evidence type="ECO:0000256" key="4">
    <source>
        <dbReference type="ARBA" id="ARBA00022568"/>
    </source>
</evidence>
<dbReference type="OrthoDB" id="278338at2759"/>
<comment type="similarity">
    <text evidence="2">Belongs to the MCU (TC 1.A.77) family.</text>
</comment>
<dbReference type="GO" id="GO:0036444">
    <property type="term" value="P:calcium import into the mitochondrion"/>
    <property type="evidence" value="ECO:0007669"/>
    <property type="project" value="TreeGrafter"/>
</dbReference>
<keyword evidence="11" id="KW-0496">Mitochondrion</keyword>
<comment type="catalytic activity">
    <reaction evidence="14">
        <text>Ca(2+)(in) = Ca(2+)(out)</text>
        <dbReference type="Rhea" id="RHEA:29671"/>
        <dbReference type="ChEBI" id="CHEBI:29108"/>
    </reaction>
</comment>
<evidence type="ECO:0000313" key="20">
    <source>
        <dbReference type="EMBL" id="KNC98707.1"/>
    </source>
</evidence>
<dbReference type="Pfam" id="PF04678">
    <property type="entry name" value="MCU"/>
    <property type="match status" value="1"/>
</dbReference>